<accession>A0ABQ1N1F6</accession>
<dbReference type="SUPFAM" id="SSF55144">
    <property type="entry name" value="LigT-like"/>
    <property type="match status" value="1"/>
</dbReference>
<name>A0ABQ1N1F6_9BACT</name>
<dbReference type="RefSeq" id="WP_188467151.1">
    <property type="nucleotide sequence ID" value="NZ_BAABHU010000015.1"/>
</dbReference>
<dbReference type="Gene3D" id="3.90.1140.10">
    <property type="entry name" value="Cyclic phosphodiesterase"/>
    <property type="match status" value="1"/>
</dbReference>
<dbReference type="InterPro" id="IPR050580">
    <property type="entry name" value="2H_phosphoesterase_YjcG-like"/>
</dbReference>
<dbReference type="Pfam" id="PF13563">
    <property type="entry name" value="2_5_RNA_ligase2"/>
    <property type="match status" value="1"/>
</dbReference>
<comment type="caution">
    <text evidence="1">The sequence shown here is derived from an EMBL/GenBank/DDBJ whole genome shotgun (WGS) entry which is preliminary data.</text>
</comment>
<gene>
    <name evidence="1" type="ORF">GCM10011506_40680</name>
</gene>
<evidence type="ECO:0000313" key="1">
    <source>
        <dbReference type="EMBL" id="GGC50825.1"/>
    </source>
</evidence>
<reference evidence="2" key="1">
    <citation type="journal article" date="2019" name="Int. J. Syst. Evol. Microbiol.">
        <title>The Global Catalogue of Microorganisms (GCM) 10K type strain sequencing project: providing services to taxonomists for standard genome sequencing and annotation.</title>
        <authorList>
            <consortium name="The Broad Institute Genomics Platform"/>
            <consortium name="The Broad Institute Genome Sequencing Center for Infectious Disease"/>
            <person name="Wu L."/>
            <person name="Ma J."/>
        </authorList>
    </citation>
    <scope>NUCLEOTIDE SEQUENCE [LARGE SCALE GENOMIC DNA]</scope>
    <source>
        <strain evidence="2">CGMCC 1.10832</strain>
    </source>
</reference>
<proteinExistence type="predicted"/>
<dbReference type="EMBL" id="BMEC01000015">
    <property type="protein sequence ID" value="GGC50825.1"/>
    <property type="molecule type" value="Genomic_DNA"/>
</dbReference>
<organism evidence="1 2">
    <name type="scientific">Marivirga lumbricoides</name>
    <dbReference type="NCBI Taxonomy" id="1046115"/>
    <lineage>
        <taxon>Bacteria</taxon>
        <taxon>Pseudomonadati</taxon>
        <taxon>Bacteroidota</taxon>
        <taxon>Cytophagia</taxon>
        <taxon>Cytophagales</taxon>
        <taxon>Marivirgaceae</taxon>
        <taxon>Marivirga</taxon>
    </lineage>
</organism>
<keyword evidence="2" id="KW-1185">Reference proteome</keyword>
<sequence>MPKELFFIGICPPNPLKKEIHGLKIEFGQKYDTKGAFRSSAHITLQMPFKLGTNKLEALRTDLEGFSNLVYDFKIELNGFGAFEPRVVFIALEENQELDQVQNKLQTMLKKHQVFNSTHKNRGFHPHITIAFRDLKKKNFYPLWNEVCDKNFEKSFRAGGLTLFRHNGNSWDEYDFFPFKNSN</sequence>
<dbReference type="PANTHER" id="PTHR40037:SF1">
    <property type="entry name" value="PHOSPHOESTERASE SAOUHSC_00951-RELATED"/>
    <property type="match status" value="1"/>
</dbReference>
<dbReference type="InterPro" id="IPR009097">
    <property type="entry name" value="Cyclic_Pdiesterase"/>
</dbReference>
<evidence type="ECO:0000313" key="2">
    <source>
        <dbReference type="Proteomes" id="UP000636010"/>
    </source>
</evidence>
<keyword evidence="1" id="KW-0436">Ligase</keyword>
<protein>
    <submittedName>
        <fullName evidence="1">2'-5' RNA ligase</fullName>
    </submittedName>
</protein>
<dbReference type="GO" id="GO:0016874">
    <property type="term" value="F:ligase activity"/>
    <property type="evidence" value="ECO:0007669"/>
    <property type="project" value="UniProtKB-KW"/>
</dbReference>
<dbReference type="Proteomes" id="UP000636010">
    <property type="component" value="Unassembled WGS sequence"/>
</dbReference>
<dbReference type="PANTHER" id="PTHR40037">
    <property type="entry name" value="PHOSPHOESTERASE YJCG-RELATED"/>
    <property type="match status" value="1"/>
</dbReference>